<dbReference type="EMBL" id="SLUK01000005">
    <property type="protein sequence ID" value="TCL43564.1"/>
    <property type="molecule type" value="Genomic_DNA"/>
</dbReference>
<name>A0A9X8Y8C3_9FIRM</name>
<dbReference type="GO" id="GO:0006508">
    <property type="term" value="P:proteolysis"/>
    <property type="evidence" value="ECO:0007669"/>
    <property type="project" value="InterPro"/>
</dbReference>
<evidence type="ECO:0000313" key="2">
    <source>
        <dbReference type="EMBL" id="TCL43564.1"/>
    </source>
</evidence>
<keyword evidence="1" id="KW-0812">Transmembrane</keyword>
<dbReference type="Proteomes" id="UP000294682">
    <property type="component" value="Unassembled WGS sequence"/>
</dbReference>
<sequence length="296" mass="31871">MIVYVDVLIVLNFIVNYLLLLLSARLCGRGVKLSRLRITLAALIGAAGSLIIFLPQMGAAANILFKLAFSSLLAAVSGGYKDERGYIKRLFMLFATSFVFAGFMLFITLLSGGRSGFYYNGVCYFNVSGVGLLICCALVYGIVTAYQRLISRGALAVKELPVTIVNDGKELCCTGVVDSQNNLCDAFSGTPVVIGSYRLLSPILPDGFWQAAQTGQGCAGLRLIPCATVAGQDLLPAFRPEHMLLDLGEGPLMVQDVYIAVSKELDGVPGQQLLLNRALTGKRVQTKMREKAVHKC</sequence>
<organism evidence="2 3">
    <name type="scientific">Harryflintia acetispora</name>
    <dbReference type="NCBI Taxonomy" id="1849041"/>
    <lineage>
        <taxon>Bacteria</taxon>
        <taxon>Bacillati</taxon>
        <taxon>Bacillota</taxon>
        <taxon>Clostridia</taxon>
        <taxon>Eubacteriales</taxon>
        <taxon>Oscillospiraceae</taxon>
        <taxon>Harryflintia</taxon>
    </lineage>
</organism>
<dbReference type="AlphaFoldDB" id="A0A9X8Y8C3"/>
<feature type="transmembrane region" description="Helical" evidence="1">
    <location>
        <begin position="117"/>
        <end position="143"/>
    </location>
</feature>
<evidence type="ECO:0000313" key="3">
    <source>
        <dbReference type="Proteomes" id="UP000294682"/>
    </source>
</evidence>
<reference evidence="2 3" key="1">
    <citation type="submission" date="2019-03" db="EMBL/GenBank/DDBJ databases">
        <title>Genomic Encyclopedia of Type Strains, Phase IV (KMG-IV): sequencing the most valuable type-strain genomes for metagenomic binning, comparative biology and taxonomic classification.</title>
        <authorList>
            <person name="Goeker M."/>
        </authorList>
    </citation>
    <scope>NUCLEOTIDE SEQUENCE [LARGE SCALE GENOMIC DNA]</scope>
    <source>
        <strain evidence="2 3">DSM 100433</strain>
    </source>
</reference>
<dbReference type="GO" id="GO:0030436">
    <property type="term" value="P:asexual sporulation"/>
    <property type="evidence" value="ECO:0007669"/>
    <property type="project" value="InterPro"/>
</dbReference>
<dbReference type="Pfam" id="PF03419">
    <property type="entry name" value="Peptidase_U4"/>
    <property type="match status" value="1"/>
</dbReference>
<keyword evidence="3" id="KW-1185">Reference proteome</keyword>
<proteinExistence type="predicted"/>
<dbReference type="InterPro" id="IPR005081">
    <property type="entry name" value="SpoIIGA"/>
</dbReference>
<comment type="caution">
    <text evidence="2">The sequence shown here is derived from an EMBL/GenBank/DDBJ whole genome shotgun (WGS) entry which is preliminary data.</text>
</comment>
<dbReference type="GO" id="GO:0004190">
    <property type="term" value="F:aspartic-type endopeptidase activity"/>
    <property type="evidence" value="ECO:0007669"/>
    <property type="project" value="InterPro"/>
</dbReference>
<evidence type="ECO:0000256" key="1">
    <source>
        <dbReference type="SAM" id="Phobius"/>
    </source>
</evidence>
<keyword evidence="1" id="KW-0472">Membrane</keyword>
<accession>A0A9X8Y8C3</accession>
<protein>
    <submittedName>
        <fullName evidence="2">Stage II sporulation protein GA (Sporulation sigma-E factor processing peptidase)</fullName>
    </submittedName>
</protein>
<feature type="transmembrane region" description="Helical" evidence="1">
    <location>
        <begin position="6"/>
        <end position="24"/>
    </location>
</feature>
<gene>
    <name evidence="2" type="ORF">EDD78_105198</name>
</gene>
<feature type="transmembrane region" description="Helical" evidence="1">
    <location>
        <begin position="90"/>
        <end position="111"/>
    </location>
</feature>
<keyword evidence="1" id="KW-1133">Transmembrane helix</keyword>
<feature type="transmembrane region" description="Helical" evidence="1">
    <location>
        <begin position="36"/>
        <end position="54"/>
    </location>
</feature>
<dbReference type="RefSeq" id="WP_165873150.1">
    <property type="nucleotide sequence ID" value="NZ_SLUK01000005.1"/>
</dbReference>